<evidence type="ECO:0000313" key="2">
    <source>
        <dbReference type="EMBL" id="PRQ55876.1"/>
    </source>
</evidence>
<protein>
    <submittedName>
        <fullName evidence="2">Uncharacterized protein</fullName>
    </submittedName>
</protein>
<feature type="transmembrane region" description="Helical" evidence="1">
    <location>
        <begin position="6"/>
        <end position="22"/>
    </location>
</feature>
<organism evidence="2 3">
    <name type="scientific">Rosa chinensis</name>
    <name type="common">China rose</name>
    <dbReference type="NCBI Taxonomy" id="74649"/>
    <lineage>
        <taxon>Eukaryota</taxon>
        <taxon>Viridiplantae</taxon>
        <taxon>Streptophyta</taxon>
        <taxon>Embryophyta</taxon>
        <taxon>Tracheophyta</taxon>
        <taxon>Spermatophyta</taxon>
        <taxon>Magnoliopsida</taxon>
        <taxon>eudicotyledons</taxon>
        <taxon>Gunneridae</taxon>
        <taxon>Pentapetalae</taxon>
        <taxon>rosids</taxon>
        <taxon>fabids</taxon>
        <taxon>Rosales</taxon>
        <taxon>Rosaceae</taxon>
        <taxon>Rosoideae</taxon>
        <taxon>Rosoideae incertae sedis</taxon>
        <taxon>Rosa</taxon>
    </lineage>
</organism>
<dbReference type="AlphaFoldDB" id="A0A2P6SB27"/>
<gene>
    <name evidence="2" type="ORF">RchiOBHm_Chr1g0329451</name>
</gene>
<comment type="caution">
    <text evidence="2">The sequence shown here is derived from an EMBL/GenBank/DDBJ whole genome shotgun (WGS) entry which is preliminary data.</text>
</comment>
<dbReference type="Proteomes" id="UP000238479">
    <property type="component" value="Chromosome 1"/>
</dbReference>
<keyword evidence="1" id="KW-0472">Membrane</keyword>
<reference evidence="2 3" key="1">
    <citation type="journal article" date="2018" name="Nat. Genet.">
        <title>The Rosa genome provides new insights in the design of modern roses.</title>
        <authorList>
            <person name="Bendahmane M."/>
        </authorList>
    </citation>
    <scope>NUCLEOTIDE SEQUENCE [LARGE SCALE GENOMIC DNA]</scope>
    <source>
        <strain evidence="3">cv. Old Blush</strain>
    </source>
</reference>
<name>A0A2P6SB27_ROSCH</name>
<evidence type="ECO:0000313" key="3">
    <source>
        <dbReference type="Proteomes" id="UP000238479"/>
    </source>
</evidence>
<keyword evidence="1" id="KW-0812">Transmembrane</keyword>
<dbReference type="EMBL" id="PDCK01000039">
    <property type="protein sequence ID" value="PRQ55876.1"/>
    <property type="molecule type" value="Genomic_DNA"/>
</dbReference>
<keyword evidence="3" id="KW-1185">Reference proteome</keyword>
<evidence type="ECO:0000256" key="1">
    <source>
        <dbReference type="SAM" id="Phobius"/>
    </source>
</evidence>
<proteinExistence type="predicted"/>
<dbReference type="Gramene" id="PRQ55876">
    <property type="protein sequence ID" value="PRQ55876"/>
    <property type="gene ID" value="RchiOBHm_Chr1g0329451"/>
</dbReference>
<sequence length="116" mass="13098">MGSPSVGWRLTLGFIILNLLLHKSLKITLMICVQLPEIGMSQLFVKSVSFVFWVFLDPHVTKKKKSLVLLVRQISDPTKLLYIFASIFSPPSPFYNFSLKAMGLETNLHNLPCDTS</sequence>
<keyword evidence="1" id="KW-1133">Transmembrane helix</keyword>
<accession>A0A2P6SB27</accession>